<dbReference type="InterPro" id="IPR024654">
    <property type="entry name" value="Calcineurin-like_PHP_lpxH"/>
</dbReference>
<organism evidence="3 4">
    <name type="scientific">Weissella soli</name>
    <dbReference type="NCBI Taxonomy" id="155866"/>
    <lineage>
        <taxon>Bacteria</taxon>
        <taxon>Bacillati</taxon>
        <taxon>Bacillota</taxon>
        <taxon>Bacilli</taxon>
        <taxon>Lactobacillales</taxon>
        <taxon>Lactobacillaceae</taxon>
        <taxon>Weissella</taxon>
    </lineage>
</organism>
<keyword evidence="2" id="KW-0479">Metal-binding</keyword>
<dbReference type="EC" id="3.1.4.-" evidence="2"/>
<comment type="similarity">
    <text evidence="1 2">Belongs to the metallophosphoesterase superfamily. YfcE family.</text>
</comment>
<dbReference type="NCBIfam" id="TIGR00040">
    <property type="entry name" value="yfcE"/>
    <property type="match status" value="1"/>
</dbReference>
<dbReference type="Pfam" id="PF12850">
    <property type="entry name" value="Metallophos_2"/>
    <property type="match status" value="1"/>
</dbReference>
<gene>
    <name evidence="3" type="ORF">DFP99_0167</name>
</gene>
<dbReference type="SUPFAM" id="SSF56300">
    <property type="entry name" value="Metallo-dependent phosphatases"/>
    <property type="match status" value="1"/>
</dbReference>
<comment type="caution">
    <text evidence="3">The sequence shown here is derived from an EMBL/GenBank/DDBJ whole genome shotgun (WGS) entry which is preliminary data.</text>
</comment>
<evidence type="ECO:0000256" key="1">
    <source>
        <dbReference type="ARBA" id="ARBA00008950"/>
    </source>
</evidence>
<dbReference type="AlphaFoldDB" id="A0A288Q6B5"/>
<protein>
    <recommendedName>
        <fullName evidence="2">Phosphoesterase</fullName>
        <ecNumber evidence="2">3.1.4.-</ecNumber>
    </recommendedName>
</protein>
<dbReference type="Gene3D" id="3.60.21.10">
    <property type="match status" value="1"/>
</dbReference>
<evidence type="ECO:0000313" key="4">
    <source>
        <dbReference type="Proteomes" id="UP000254912"/>
    </source>
</evidence>
<comment type="cofactor">
    <cofactor evidence="2">
        <name>a divalent metal cation</name>
        <dbReference type="ChEBI" id="CHEBI:60240"/>
    </cofactor>
</comment>
<evidence type="ECO:0000313" key="3">
    <source>
        <dbReference type="EMBL" id="RDL11749.1"/>
    </source>
</evidence>
<dbReference type="EMBL" id="QRAS01000001">
    <property type="protein sequence ID" value="RDL11749.1"/>
    <property type="molecule type" value="Genomic_DNA"/>
</dbReference>
<sequence length="172" mass="19352">MDYLIISDAHGDRSILEKIVNAYRGKVRAMFYNGDSELDASDELFNDLLPVIGNMDYDEMFPADRDFQDSELSLYQTHGHFYHTEMDLNRLREAVASKPATVVTSGHTHVIGAEMIDGRLFINPGSIALPKGPYAYLGGTYAILTVTPAMYQVTYYQRDMTPVAGFSFTFKK</sequence>
<dbReference type="GO" id="GO:0046872">
    <property type="term" value="F:metal ion binding"/>
    <property type="evidence" value="ECO:0007669"/>
    <property type="project" value="UniProtKB-KW"/>
</dbReference>
<keyword evidence="4" id="KW-1185">Reference proteome</keyword>
<accession>A0A288Q6B5</accession>
<dbReference type="RefSeq" id="WP_070229821.1">
    <property type="nucleotide sequence ID" value="NZ_BJYO01000002.1"/>
</dbReference>
<proteinExistence type="inferred from homology"/>
<dbReference type="KEGG" id="wso:WSWS_00538"/>
<dbReference type="InterPro" id="IPR000979">
    <property type="entry name" value="Phosphodiesterase_MJ0936/Vps29"/>
</dbReference>
<dbReference type="GO" id="GO:0016787">
    <property type="term" value="F:hydrolase activity"/>
    <property type="evidence" value="ECO:0007669"/>
    <property type="project" value="UniProtKB-UniRule"/>
</dbReference>
<reference evidence="3 4" key="1">
    <citation type="submission" date="2018-07" db="EMBL/GenBank/DDBJ databases">
        <title>Genomic Encyclopedia of Type Strains, Phase III (KMG-III): the genomes of soil and plant-associated and newly described type strains.</title>
        <authorList>
            <person name="Whitman W."/>
        </authorList>
    </citation>
    <scope>NUCLEOTIDE SEQUENCE [LARGE SCALE GENOMIC DNA]</scope>
    <source>
        <strain evidence="3 4">CECT 7031</strain>
    </source>
</reference>
<dbReference type="PANTHER" id="PTHR11124">
    <property type="entry name" value="VACUOLAR SORTING PROTEIN VPS29"/>
    <property type="match status" value="1"/>
</dbReference>
<dbReference type="InterPro" id="IPR029052">
    <property type="entry name" value="Metallo-depent_PP-like"/>
</dbReference>
<evidence type="ECO:0000256" key="2">
    <source>
        <dbReference type="RuleBase" id="RU362039"/>
    </source>
</evidence>
<name>A0A288Q6B5_9LACO</name>
<dbReference type="Proteomes" id="UP000254912">
    <property type="component" value="Unassembled WGS sequence"/>
</dbReference>
<dbReference type="GeneID" id="94545743"/>